<evidence type="ECO:0000313" key="3">
    <source>
        <dbReference type="EMBL" id="SHE62611.1"/>
    </source>
</evidence>
<feature type="transmembrane region" description="Helical" evidence="1">
    <location>
        <begin position="6"/>
        <end position="25"/>
    </location>
</feature>
<keyword evidence="1" id="KW-1133">Transmembrane helix</keyword>
<organism evidence="3 4">
    <name type="scientific">Chryseobacterium vrystaatense</name>
    <dbReference type="NCBI Taxonomy" id="307480"/>
    <lineage>
        <taxon>Bacteria</taxon>
        <taxon>Pseudomonadati</taxon>
        <taxon>Bacteroidota</taxon>
        <taxon>Flavobacteriia</taxon>
        <taxon>Flavobacteriales</taxon>
        <taxon>Weeksellaceae</taxon>
        <taxon>Chryseobacterium group</taxon>
        <taxon>Chryseobacterium</taxon>
    </lineage>
</organism>
<keyword evidence="1" id="KW-0812">Transmembrane</keyword>
<gene>
    <name evidence="3" type="ORF">SAMN02787073_0770</name>
</gene>
<dbReference type="SMART" id="SM00850">
    <property type="entry name" value="LytTR"/>
    <property type="match status" value="1"/>
</dbReference>
<name>A0A1M4V0U8_9FLAO</name>
<dbReference type="InterPro" id="IPR007492">
    <property type="entry name" value="LytTR_DNA-bd_dom"/>
</dbReference>
<feature type="transmembrane region" description="Helical" evidence="1">
    <location>
        <begin position="77"/>
        <end position="98"/>
    </location>
</feature>
<evidence type="ECO:0000259" key="2">
    <source>
        <dbReference type="SMART" id="SM00850"/>
    </source>
</evidence>
<dbReference type="Pfam" id="PF04397">
    <property type="entry name" value="LytTR"/>
    <property type="match status" value="1"/>
</dbReference>
<dbReference type="AlphaFoldDB" id="A0A1M4V0U8"/>
<sequence>MSQDFLWVVNESIYIYVYFLFIKNNHKLIWQPALFLMKRLNPSIKHHLLIGIFLSIWLFIFAFFIRPFDDGTVSFKVWILISIGFSTIAFLCYSLIAVIQKRVFDKLLKWNSGLEIAAIVFFQLFYMISTYCFYKSPVLDGGYDFSKFFMTIILKLALISTPILVLARIYAVTLIPAKDDNIIIRGENKLDILKIRRNDLICVSNSQNYVEIFFMDGTELKTKLIRSTLKKIQQDFDFLIQVHRSHLINPSHFKAWKNQDTISLTQIEIPVSKNYKEYVLSL</sequence>
<accession>A0A1M4V0U8</accession>
<protein>
    <submittedName>
        <fullName evidence="3">LytTr DNA-binding domain-containing protein</fullName>
    </submittedName>
</protein>
<reference evidence="4" key="1">
    <citation type="submission" date="2016-11" db="EMBL/GenBank/DDBJ databases">
        <authorList>
            <person name="Varghese N."/>
            <person name="Submissions S."/>
        </authorList>
    </citation>
    <scope>NUCLEOTIDE SEQUENCE [LARGE SCALE GENOMIC DNA]</scope>
    <source>
        <strain evidence="4">YR203</strain>
    </source>
</reference>
<keyword evidence="3" id="KW-0238">DNA-binding</keyword>
<evidence type="ECO:0000256" key="1">
    <source>
        <dbReference type="SAM" id="Phobius"/>
    </source>
</evidence>
<feature type="domain" description="HTH LytTR-type" evidence="2">
    <location>
        <begin position="190"/>
        <end position="281"/>
    </location>
</feature>
<feature type="transmembrane region" description="Helical" evidence="1">
    <location>
        <begin position="110"/>
        <end position="128"/>
    </location>
</feature>
<evidence type="ECO:0000313" key="4">
    <source>
        <dbReference type="Proteomes" id="UP000184108"/>
    </source>
</evidence>
<dbReference type="Gene3D" id="2.40.50.1020">
    <property type="entry name" value="LytTr DNA-binding domain"/>
    <property type="match status" value="1"/>
</dbReference>
<keyword evidence="1" id="KW-0472">Membrane</keyword>
<dbReference type="EMBL" id="FQVE01000001">
    <property type="protein sequence ID" value="SHE62611.1"/>
    <property type="molecule type" value="Genomic_DNA"/>
</dbReference>
<feature type="transmembrane region" description="Helical" evidence="1">
    <location>
        <begin position="46"/>
        <end position="65"/>
    </location>
</feature>
<proteinExistence type="predicted"/>
<dbReference type="GO" id="GO:0003677">
    <property type="term" value="F:DNA binding"/>
    <property type="evidence" value="ECO:0007669"/>
    <property type="project" value="UniProtKB-KW"/>
</dbReference>
<feature type="transmembrane region" description="Helical" evidence="1">
    <location>
        <begin position="148"/>
        <end position="171"/>
    </location>
</feature>
<dbReference type="Proteomes" id="UP000184108">
    <property type="component" value="Unassembled WGS sequence"/>
</dbReference>